<dbReference type="EMBL" id="JAEPWM010000002">
    <property type="protein sequence ID" value="MBK6005636.1"/>
    <property type="molecule type" value="Genomic_DNA"/>
</dbReference>
<keyword evidence="2" id="KW-1133">Transmembrane helix</keyword>
<dbReference type="RefSeq" id="WP_201167131.1">
    <property type="nucleotide sequence ID" value="NZ_JAEPWM010000002.1"/>
</dbReference>
<keyword evidence="2" id="KW-0472">Membrane</keyword>
<comment type="caution">
    <text evidence="3">The sequence shown here is derived from an EMBL/GenBank/DDBJ whole genome shotgun (WGS) entry which is preliminary data.</text>
</comment>
<evidence type="ECO:0000313" key="3">
    <source>
        <dbReference type="EMBL" id="MBK6005636.1"/>
    </source>
</evidence>
<dbReference type="AlphaFoldDB" id="A0A934TQE6"/>
<feature type="transmembrane region" description="Helical" evidence="2">
    <location>
        <begin position="12"/>
        <end position="32"/>
    </location>
</feature>
<organism evidence="3 4">
    <name type="scientific">Ramlibacter ginsenosidimutans</name>
    <dbReference type="NCBI Taxonomy" id="502333"/>
    <lineage>
        <taxon>Bacteria</taxon>
        <taxon>Pseudomonadati</taxon>
        <taxon>Pseudomonadota</taxon>
        <taxon>Betaproteobacteria</taxon>
        <taxon>Burkholderiales</taxon>
        <taxon>Comamonadaceae</taxon>
        <taxon>Ramlibacter</taxon>
    </lineage>
</organism>
<evidence type="ECO:0000256" key="1">
    <source>
        <dbReference type="SAM" id="MobiDB-lite"/>
    </source>
</evidence>
<accession>A0A934TQE6</accession>
<dbReference type="Proteomes" id="UP000630528">
    <property type="component" value="Unassembled WGS sequence"/>
</dbReference>
<feature type="region of interest" description="Disordered" evidence="1">
    <location>
        <begin position="169"/>
        <end position="196"/>
    </location>
</feature>
<evidence type="ECO:0000256" key="2">
    <source>
        <dbReference type="SAM" id="Phobius"/>
    </source>
</evidence>
<keyword evidence="4" id="KW-1185">Reference proteome</keyword>
<gene>
    <name evidence="3" type="ORF">JJB11_05980</name>
</gene>
<reference evidence="3" key="2">
    <citation type="submission" date="2021-01" db="EMBL/GenBank/DDBJ databases">
        <authorList>
            <person name="Kang M."/>
        </authorList>
    </citation>
    <scope>NUCLEOTIDE SEQUENCE</scope>
    <source>
        <strain evidence="3">KACC 17527</strain>
    </source>
</reference>
<proteinExistence type="predicted"/>
<evidence type="ECO:0000313" key="4">
    <source>
        <dbReference type="Proteomes" id="UP000630528"/>
    </source>
</evidence>
<protein>
    <submittedName>
        <fullName evidence="3">Uncharacterized protein</fullName>
    </submittedName>
</protein>
<keyword evidence="2" id="KW-0812">Transmembrane</keyword>
<reference evidence="3" key="1">
    <citation type="journal article" date="2012" name="J. Microbiol. Biotechnol.">
        <title>Ramlibacter ginsenosidimutans sp. nov., with ginsenoside-converting activity.</title>
        <authorList>
            <person name="Wang L."/>
            <person name="An D.S."/>
            <person name="Kim S.G."/>
            <person name="Jin F.X."/>
            <person name="Kim S.C."/>
            <person name="Lee S.T."/>
            <person name="Im W.T."/>
        </authorList>
    </citation>
    <scope>NUCLEOTIDE SEQUENCE</scope>
    <source>
        <strain evidence="3">KACC 17527</strain>
    </source>
</reference>
<sequence>MAESLIDSQFATGLAAGVLGAFALWAAAYLWVHALVPRVRRWLYRGVNLSGEWKGLGTGYTPAHGEWSELVLALQQDIHDLRGVVTLRCRSAGHAFDVKLQATGTVTEGYAALSLQPVGESLPSAATALLKLEDGGRALNGQLLYRHPFLDIVDVIDISVHRAHPAASPQARGASIAAAPPSFAETSPIPNGTVLE</sequence>
<name>A0A934TQE6_9BURK</name>